<organism evidence="1 2">
    <name type="scientific">Colletotrichum scovillei</name>
    <dbReference type="NCBI Taxonomy" id="1209932"/>
    <lineage>
        <taxon>Eukaryota</taxon>
        <taxon>Fungi</taxon>
        <taxon>Dikarya</taxon>
        <taxon>Ascomycota</taxon>
        <taxon>Pezizomycotina</taxon>
        <taxon>Sordariomycetes</taxon>
        <taxon>Hypocreomycetidae</taxon>
        <taxon>Glomerellales</taxon>
        <taxon>Glomerellaceae</taxon>
        <taxon>Colletotrichum</taxon>
        <taxon>Colletotrichum acutatum species complex</taxon>
    </lineage>
</organism>
<gene>
    <name evidence="1" type="ORF">JMJ77_008791</name>
</gene>
<dbReference type="AlphaFoldDB" id="A0A9P7QT92"/>
<dbReference type="Proteomes" id="UP000699042">
    <property type="component" value="Unassembled WGS sequence"/>
</dbReference>
<proteinExistence type="predicted"/>
<accession>A0A9P7QT92</accession>
<evidence type="ECO:0000313" key="2">
    <source>
        <dbReference type="Proteomes" id="UP000699042"/>
    </source>
</evidence>
<protein>
    <submittedName>
        <fullName evidence="1">Uncharacterized protein</fullName>
    </submittedName>
</protein>
<feature type="non-terminal residue" evidence="1">
    <location>
        <position position="65"/>
    </location>
</feature>
<reference evidence="1" key="1">
    <citation type="submission" date="2021-05" db="EMBL/GenBank/DDBJ databases">
        <title>Comparative genomics of three Colletotrichum scovillei strains and genetic complementation revealed genes involved fungal growth and virulence on chili pepper.</title>
        <authorList>
            <person name="Hsieh D.-K."/>
            <person name="Chuang S.-C."/>
            <person name="Chen C.-Y."/>
            <person name="Chao Y.-T."/>
            <person name="Lu M.-Y.J."/>
            <person name="Lee M.-H."/>
            <person name="Shih M.-C."/>
        </authorList>
    </citation>
    <scope>NUCLEOTIDE SEQUENCE</scope>
    <source>
        <strain evidence="1">Coll-153</strain>
    </source>
</reference>
<sequence>QLRLTQETHPQSIGLLFGPILIPTRDHVTEAVNGFPPQRITLKIVLGASKQETNGFQPSLNADKA</sequence>
<keyword evidence="2" id="KW-1185">Reference proteome</keyword>
<dbReference type="EMBL" id="JAESDN010000016">
    <property type="protein sequence ID" value="KAG7041086.1"/>
    <property type="molecule type" value="Genomic_DNA"/>
</dbReference>
<comment type="caution">
    <text evidence="1">The sequence shown here is derived from an EMBL/GenBank/DDBJ whole genome shotgun (WGS) entry which is preliminary data.</text>
</comment>
<name>A0A9P7QT92_9PEZI</name>
<evidence type="ECO:0000313" key="1">
    <source>
        <dbReference type="EMBL" id="KAG7041086.1"/>
    </source>
</evidence>
<feature type="non-terminal residue" evidence="1">
    <location>
        <position position="1"/>
    </location>
</feature>